<dbReference type="Gene3D" id="3.10.310.70">
    <property type="match status" value="1"/>
</dbReference>
<dbReference type="RefSeq" id="WP_092266557.1">
    <property type="nucleotide sequence ID" value="NZ_FORT01000002.1"/>
</dbReference>
<dbReference type="Gene3D" id="3.20.20.140">
    <property type="entry name" value="Metal-dependent hydrolases"/>
    <property type="match status" value="1"/>
</dbReference>
<organism evidence="2 3">
    <name type="scientific">Brevibacillus centrosporus</name>
    <dbReference type="NCBI Taxonomy" id="54910"/>
    <lineage>
        <taxon>Bacteria</taxon>
        <taxon>Bacillati</taxon>
        <taxon>Bacillota</taxon>
        <taxon>Bacilli</taxon>
        <taxon>Bacillales</taxon>
        <taxon>Paenibacillaceae</taxon>
        <taxon>Brevibacillus</taxon>
    </lineage>
</organism>
<dbReference type="CDD" id="cd01300">
    <property type="entry name" value="YtcJ_like"/>
    <property type="match status" value="1"/>
</dbReference>
<dbReference type="PANTHER" id="PTHR22642:SF2">
    <property type="entry name" value="PROTEIN LONG AFTER FAR-RED 3"/>
    <property type="match status" value="1"/>
</dbReference>
<gene>
    <name evidence="2" type="ORF">SAMN05518846_10215</name>
</gene>
<dbReference type="PANTHER" id="PTHR22642">
    <property type="entry name" value="IMIDAZOLONEPROPIONASE"/>
    <property type="match status" value="1"/>
</dbReference>
<evidence type="ECO:0000313" key="3">
    <source>
        <dbReference type="Proteomes" id="UP000198915"/>
    </source>
</evidence>
<reference evidence="3" key="1">
    <citation type="submission" date="2016-10" db="EMBL/GenBank/DDBJ databases">
        <authorList>
            <person name="Varghese N."/>
            <person name="Submissions S."/>
        </authorList>
    </citation>
    <scope>NUCLEOTIDE SEQUENCE [LARGE SCALE GENOMIC DNA]</scope>
    <source>
        <strain evidence="3">OK042</strain>
    </source>
</reference>
<dbReference type="InterPro" id="IPR032466">
    <property type="entry name" value="Metal_Hydrolase"/>
</dbReference>
<dbReference type="AlphaFoldDB" id="A0A1I3NA67"/>
<proteinExistence type="predicted"/>
<dbReference type="InterPro" id="IPR013108">
    <property type="entry name" value="Amidohydro_3"/>
</dbReference>
<keyword evidence="3" id="KW-1185">Reference proteome</keyword>
<dbReference type="GO" id="GO:0016810">
    <property type="term" value="F:hydrolase activity, acting on carbon-nitrogen (but not peptide) bonds"/>
    <property type="evidence" value="ECO:0007669"/>
    <property type="project" value="InterPro"/>
</dbReference>
<dbReference type="InterPro" id="IPR011059">
    <property type="entry name" value="Metal-dep_hydrolase_composite"/>
</dbReference>
<dbReference type="SUPFAM" id="SSF51338">
    <property type="entry name" value="Composite domain of metallo-dependent hydrolases"/>
    <property type="match status" value="1"/>
</dbReference>
<sequence>MATTIFTNGRIYTGDPQHLFVEAIVVKDGIVHDLGTHADMTLQWGRSDVHIVDLQGKTATPGLIDSHLHLGWLGLTFQQLDLSKATSKDEMLFLIKQKAEQTAPDEWIQGFGWDENLFVGGGGIPTIDELDLVAPHCPLLLSRICGHANLVNSKALELSNYHPDMAVPAGGVIVHDPATGKPTGMLLETASNLITPHIPKPSYEALKNALRGSVRYALAHGLTGAHTEDCRDLGGLIQTYRLYDELINGENLALRCNLLVYYTSLPELRETQMRAGYGNHHVNIGAVKIFADGALGRRTAYLSAPYADDATTSGYPVHEQEALTELVRQARELEMPIAVHTIGDKALEMVLDSLDQFSPVAYRDRLIHTQILRPDLLDRLALPHRIADIQPRFLAGDFPWVIDRVGEERIQYSYIWKTMMEKGIICAAGSDTPVEPIDPLLGIHAAVTRKAPGDTHGGYLPHEKLTMQEAIHLFTLGSATVTGEDHLKGTLTRGKFADMTVYSHDLFSMDPDELLETKIEMTVIGGQVCYAR</sequence>
<name>A0A1I3NA67_9BACL</name>
<evidence type="ECO:0000313" key="2">
    <source>
        <dbReference type="EMBL" id="SFJ06213.1"/>
    </source>
</evidence>
<protein>
    <recommendedName>
        <fullName evidence="1">Amidohydrolase 3 domain-containing protein</fullName>
    </recommendedName>
</protein>
<dbReference type="InterPro" id="IPR033932">
    <property type="entry name" value="YtcJ-like"/>
</dbReference>
<accession>A0A1I3NA67</accession>
<dbReference type="Proteomes" id="UP000198915">
    <property type="component" value="Unassembled WGS sequence"/>
</dbReference>
<dbReference type="STRING" id="1884381.SAMN05518846_10215"/>
<dbReference type="Gene3D" id="2.30.40.10">
    <property type="entry name" value="Urease, subunit C, domain 1"/>
    <property type="match status" value="1"/>
</dbReference>
<evidence type="ECO:0000259" key="1">
    <source>
        <dbReference type="Pfam" id="PF07969"/>
    </source>
</evidence>
<dbReference type="EMBL" id="FORT01000002">
    <property type="protein sequence ID" value="SFJ06213.1"/>
    <property type="molecule type" value="Genomic_DNA"/>
</dbReference>
<dbReference type="SUPFAM" id="SSF51556">
    <property type="entry name" value="Metallo-dependent hydrolases"/>
    <property type="match status" value="1"/>
</dbReference>
<feature type="domain" description="Amidohydrolase 3" evidence="1">
    <location>
        <begin position="51"/>
        <end position="530"/>
    </location>
</feature>
<dbReference type="Pfam" id="PF07969">
    <property type="entry name" value="Amidohydro_3"/>
    <property type="match status" value="1"/>
</dbReference>